<evidence type="ECO:0000256" key="1">
    <source>
        <dbReference type="SAM" id="SignalP"/>
    </source>
</evidence>
<dbReference type="AlphaFoldDB" id="A0A9P6LJY1"/>
<comment type="caution">
    <text evidence="2">The sequence shown here is derived from an EMBL/GenBank/DDBJ whole genome shotgun (WGS) entry which is preliminary data.</text>
</comment>
<feature type="signal peptide" evidence="1">
    <location>
        <begin position="1"/>
        <end position="19"/>
    </location>
</feature>
<reference evidence="2" key="2">
    <citation type="submission" date="2020-11" db="EMBL/GenBank/DDBJ databases">
        <title>Whole genome sequencing of Colletotrichum sp.</title>
        <authorList>
            <person name="Li H."/>
        </authorList>
    </citation>
    <scope>NUCLEOTIDE SEQUENCE</scope>
    <source>
        <strain evidence="2">CkLH20</strain>
    </source>
</reference>
<keyword evidence="1" id="KW-0732">Signal</keyword>
<evidence type="ECO:0000313" key="2">
    <source>
        <dbReference type="EMBL" id="KAF9875057.1"/>
    </source>
</evidence>
<dbReference type="GeneID" id="62163114"/>
<reference evidence="2" key="1">
    <citation type="submission" date="2020-03" db="EMBL/GenBank/DDBJ databases">
        <authorList>
            <person name="He L."/>
        </authorList>
    </citation>
    <scope>NUCLEOTIDE SEQUENCE</scope>
    <source>
        <strain evidence="2">CkLH20</strain>
    </source>
</reference>
<proteinExistence type="predicted"/>
<dbReference type="EMBL" id="JAATWM020000023">
    <property type="protein sequence ID" value="KAF9875057.1"/>
    <property type="molecule type" value="Genomic_DNA"/>
</dbReference>
<protein>
    <submittedName>
        <fullName evidence="2">Uncharacterized protein</fullName>
    </submittedName>
</protein>
<sequence length="129" mass="14015">MQFSTLLSVLAVGIPAVVADFCGQAQEPRGRDASNGFVFSRDANDASKWKWESRTRDLPVVTTINQDCQVHQGGGGGDAYAATICIDFSGNYACWTTPPKNQVCDLVFEQNEAPLNVCGDIKNVWGWTP</sequence>
<dbReference type="Proteomes" id="UP000781932">
    <property type="component" value="Unassembled WGS sequence"/>
</dbReference>
<evidence type="ECO:0000313" key="3">
    <source>
        <dbReference type="Proteomes" id="UP000781932"/>
    </source>
</evidence>
<dbReference type="OrthoDB" id="4823371at2759"/>
<organism evidence="2 3">
    <name type="scientific">Colletotrichum karsti</name>
    <dbReference type="NCBI Taxonomy" id="1095194"/>
    <lineage>
        <taxon>Eukaryota</taxon>
        <taxon>Fungi</taxon>
        <taxon>Dikarya</taxon>
        <taxon>Ascomycota</taxon>
        <taxon>Pezizomycotina</taxon>
        <taxon>Sordariomycetes</taxon>
        <taxon>Hypocreomycetidae</taxon>
        <taxon>Glomerellales</taxon>
        <taxon>Glomerellaceae</taxon>
        <taxon>Colletotrichum</taxon>
        <taxon>Colletotrichum boninense species complex</taxon>
    </lineage>
</organism>
<dbReference type="RefSeq" id="XP_038744518.1">
    <property type="nucleotide sequence ID" value="XM_038890040.1"/>
</dbReference>
<keyword evidence="3" id="KW-1185">Reference proteome</keyword>
<feature type="chain" id="PRO_5040278143" evidence="1">
    <location>
        <begin position="20"/>
        <end position="129"/>
    </location>
</feature>
<accession>A0A9P6LJY1</accession>
<gene>
    <name evidence="2" type="ORF">CkaCkLH20_07323</name>
</gene>
<name>A0A9P6LJY1_9PEZI</name>